<feature type="region of interest" description="Disordered" evidence="11">
    <location>
        <begin position="606"/>
        <end position="638"/>
    </location>
</feature>
<evidence type="ECO:0000256" key="6">
    <source>
        <dbReference type="ARBA" id="ARBA00022989"/>
    </source>
</evidence>
<evidence type="ECO:0000256" key="1">
    <source>
        <dbReference type="ARBA" id="ARBA00004651"/>
    </source>
</evidence>
<dbReference type="PANTHER" id="PTHR32089:SF114">
    <property type="entry name" value="METHYL-ACCEPTING CHEMOTAXIS PROTEIN MCPB"/>
    <property type="match status" value="1"/>
</dbReference>
<name>A0ABW1WFY7_9BACL</name>
<sequence length="655" mass="72179">MFEKKRRNFKITFKTFLILTSILMIIIPSIVVGVFSYQSAKRAMMNSINSNARNSINILSENINQTIGDQEVRLNYLAKMIQADRMKSDSVKQLLSSQFHGTHVTENVSAANEQGFNINGNGEKTPKGFKPQSRPWYKLAMNHPGKMVLTEPYRSTSTGNYVVSLAKTTRDNKGVINLTIDISALQKLVKKVHIGKEGYASLYSSKNIALVSNLVKVGNLAPNKELLTKSEGSYFSNQKGDRHQVNFIHDKLTGWIIIGNISETEINADLHGIFIQTIIICVIMAIIGSLIALFIVQIIIKPIKKIAEVSSRVMSKDLTQKVRIKSFVEFEQLGEGFNKMIDELSDILRSVNEKSGILASSSEELTASTEESKATIDEIAKSIQEMAIGANHSYQQTEATAGSTESIKQQIINIDGNADQLHQASNDAMNKVELGQTTLNQTSNQIKIIDEKQAEALKTFEEFNKQVVNIEKMNQLIDDISEQTQLLSLNAAIEAARAGEEGRGFAVVADEIRKLAAQSNDSTKKISEVVNMLQELSKKSLESMTTGSSEISKGIELVNVTAHSFENITHSMHSVSEEVQQVTKAIKLITQDTKQVDEAVKSINEATSKVSSETQSASAASEEQSASMEEIASNATSLSEMAEELQQLVSTFKIK</sequence>
<dbReference type="SUPFAM" id="SSF103190">
    <property type="entry name" value="Sensory domain-like"/>
    <property type="match status" value="1"/>
</dbReference>
<dbReference type="SMART" id="SM00283">
    <property type="entry name" value="MA"/>
    <property type="match status" value="1"/>
</dbReference>
<reference evidence="16" key="1">
    <citation type="journal article" date="2019" name="Int. J. Syst. Evol. Microbiol.">
        <title>The Global Catalogue of Microorganisms (GCM) 10K type strain sequencing project: providing services to taxonomists for standard genome sequencing and annotation.</title>
        <authorList>
            <consortium name="The Broad Institute Genomics Platform"/>
            <consortium name="The Broad Institute Genome Sequencing Center for Infectious Disease"/>
            <person name="Wu L."/>
            <person name="Ma J."/>
        </authorList>
    </citation>
    <scope>NUCLEOTIDE SEQUENCE [LARGE SCALE GENOMIC DNA]</scope>
    <source>
        <strain evidence="16">CCUG 42001</strain>
    </source>
</reference>
<dbReference type="CDD" id="cd06225">
    <property type="entry name" value="HAMP"/>
    <property type="match status" value="1"/>
</dbReference>
<comment type="caution">
    <text evidence="15">The sequence shown here is derived from an EMBL/GenBank/DDBJ whole genome shotgun (WGS) entry which is preliminary data.</text>
</comment>
<feature type="domain" description="Methyl-accepting transducer" evidence="13">
    <location>
        <begin position="368"/>
        <end position="632"/>
    </location>
</feature>
<dbReference type="InterPro" id="IPR003660">
    <property type="entry name" value="HAMP_dom"/>
</dbReference>
<dbReference type="PROSITE" id="PS50885">
    <property type="entry name" value="HAMP"/>
    <property type="match status" value="1"/>
</dbReference>
<evidence type="ECO:0000256" key="2">
    <source>
        <dbReference type="ARBA" id="ARBA00022475"/>
    </source>
</evidence>
<accession>A0ABW1WFY7</accession>
<evidence type="ECO:0000256" key="7">
    <source>
        <dbReference type="ARBA" id="ARBA00023136"/>
    </source>
</evidence>
<dbReference type="InterPro" id="IPR029151">
    <property type="entry name" value="Sensor-like_sf"/>
</dbReference>
<keyword evidence="16" id="KW-1185">Reference proteome</keyword>
<dbReference type="RefSeq" id="WP_253053582.1">
    <property type="nucleotide sequence ID" value="NZ_JAMXWN010000004.1"/>
</dbReference>
<evidence type="ECO:0000259" key="13">
    <source>
        <dbReference type="PROSITE" id="PS50111"/>
    </source>
</evidence>
<dbReference type="SUPFAM" id="SSF58104">
    <property type="entry name" value="Methyl-accepting chemotaxis protein (MCP) signaling domain"/>
    <property type="match status" value="1"/>
</dbReference>
<keyword evidence="6 12" id="KW-1133">Transmembrane helix</keyword>
<dbReference type="Pfam" id="PF02743">
    <property type="entry name" value="dCache_1"/>
    <property type="match status" value="1"/>
</dbReference>
<dbReference type="PANTHER" id="PTHR32089">
    <property type="entry name" value="METHYL-ACCEPTING CHEMOTAXIS PROTEIN MCPB"/>
    <property type="match status" value="1"/>
</dbReference>
<dbReference type="InterPro" id="IPR004089">
    <property type="entry name" value="MCPsignal_dom"/>
</dbReference>
<dbReference type="Gene3D" id="1.10.287.950">
    <property type="entry name" value="Methyl-accepting chemotaxis protein"/>
    <property type="match status" value="1"/>
</dbReference>
<keyword evidence="8 10" id="KW-0807">Transducer</keyword>
<evidence type="ECO:0000256" key="11">
    <source>
        <dbReference type="SAM" id="MobiDB-lite"/>
    </source>
</evidence>
<feature type="transmembrane region" description="Helical" evidence="12">
    <location>
        <begin position="12"/>
        <end position="37"/>
    </location>
</feature>
<evidence type="ECO:0000256" key="5">
    <source>
        <dbReference type="ARBA" id="ARBA00022692"/>
    </source>
</evidence>
<keyword evidence="2" id="KW-1003">Cell membrane</keyword>
<keyword evidence="4" id="KW-0145">Chemotaxis</keyword>
<protein>
    <submittedName>
        <fullName evidence="15">Methyl-accepting chemotaxis protein</fullName>
    </submittedName>
</protein>
<dbReference type="Pfam" id="PF00672">
    <property type="entry name" value="HAMP"/>
    <property type="match status" value="1"/>
</dbReference>
<dbReference type="CDD" id="cd12914">
    <property type="entry name" value="PDC1_DGC_like"/>
    <property type="match status" value="1"/>
</dbReference>
<keyword evidence="3" id="KW-0488">Methylation</keyword>
<gene>
    <name evidence="15" type="ORF">ACFP7A_06400</name>
</gene>
<dbReference type="Gene3D" id="3.30.450.20">
    <property type="entry name" value="PAS domain"/>
    <property type="match status" value="2"/>
</dbReference>
<evidence type="ECO:0000313" key="16">
    <source>
        <dbReference type="Proteomes" id="UP001596267"/>
    </source>
</evidence>
<dbReference type="EMBL" id="JBHSTQ010000005">
    <property type="protein sequence ID" value="MFC6386223.1"/>
    <property type="molecule type" value="Genomic_DNA"/>
</dbReference>
<comment type="subcellular location">
    <subcellularLocation>
        <location evidence="1">Cell membrane</location>
        <topology evidence="1">Multi-pass membrane protein</topology>
    </subcellularLocation>
</comment>
<feature type="transmembrane region" description="Helical" evidence="12">
    <location>
        <begin position="273"/>
        <end position="296"/>
    </location>
</feature>
<evidence type="ECO:0000256" key="3">
    <source>
        <dbReference type="ARBA" id="ARBA00022481"/>
    </source>
</evidence>
<keyword evidence="5 12" id="KW-0812">Transmembrane</keyword>
<evidence type="ECO:0000256" key="9">
    <source>
        <dbReference type="ARBA" id="ARBA00029447"/>
    </source>
</evidence>
<feature type="domain" description="HAMP" evidence="14">
    <location>
        <begin position="297"/>
        <end position="349"/>
    </location>
</feature>
<comment type="similarity">
    <text evidence="9">Belongs to the methyl-accepting chemotaxis (MCP) protein family.</text>
</comment>
<evidence type="ECO:0000256" key="10">
    <source>
        <dbReference type="PROSITE-ProRule" id="PRU00284"/>
    </source>
</evidence>
<dbReference type="CDD" id="cd11386">
    <property type="entry name" value="MCP_signal"/>
    <property type="match status" value="1"/>
</dbReference>
<evidence type="ECO:0000256" key="4">
    <source>
        <dbReference type="ARBA" id="ARBA00022500"/>
    </source>
</evidence>
<dbReference type="SMART" id="SM00304">
    <property type="entry name" value="HAMP"/>
    <property type="match status" value="1"/>
</dbReference>
<dbReference type="Proteomes" id="UP001596267">
    <property type="component" value="Unassembled WGS sequence"/>
</dbReference>
<dbReference type="Pfam" id="PF00015">
    <property type="entry name" value="MCPsignal"/>
    <property type="match status" value="1"/>
</dbReference>
<feature type="compositionally biased region" description="Low complexity" evidence="11">
    <location>
        <begin position="611"/>
        <end position="633"/>
    </location>
</feature>
<evidence type="ECO:0000313" key="15">
    <source>
        <dbReference type="EMBL" id="MFC6386223.1"/>
    </source>
</evidence>
<dbReference type="InterPro" id="IPR033479">
    <property type="entry name" value="dCache_1"/>
</dbReference>
<evidence type="ECO:0000256" key="12">
    <source>
        <dbReference type="SAM" id="Phobius"/>
    </source>
</evidence>
<organism evidence="15 16">
    <name type="scientific">Sporolactobacillus kofuensis</name>
    <dbReference type="NCBI Taxonomy" id="269672"/>
    <lineage>
        <taxon>Bacteria</taxon>
        <taxon>Bacillati</taxon>
        <taxon>Bacillota</taxon>
        <taxon>Bacilli</taxon>
        <taxon>Bacillales</taxon>
        <taxon>Sporolactobacillaceae</taxon>
        <taxon>Sporolactobacillus</taxon>
    </lineage>
</organism>
<dbReference type="PROSITE" id="PS50111">
    <property type="entry name" value="CHEMOTAXIS_TRANSDUC_2"/>
    <property type="match status" value="1"/>
</dbReference>
<keyword evidence="7 12" id="KW-0472">Membrane</keyword>
<evidence type="ECO:0000256" key="8">
    <source>
        <dbReference type="ARBA" id="ARBA00023224"/>
    </source>
</evidence>
<proteinExistence type="inferred from homology"/>
<evidence type="ECO:0000259" key="14">
    <source>
        <dbReference type="PROSITE" id="PS50885"/>
    </source>
</evidence>